<feature type="transmembrane region" description="Helical" evidence="2">
    <location>
        <begin position="287"/>
        <end position="306"/>
    </location>
</feature>
<feature type="domain" description="DUF6594" evidence="3">
    <location>
        <begin position="172"/>
        <end position="326"/>
    </location>
</feature>
<evidence type="ECO:0000256" key="2">
    <source>
        <dbReference type="SAM" id="Phobius"/>
    </source>
</evidence>
<feature type="compositionally biased region" description="Basic and acidic residues" evidence="1">
    <location>
        <begin position="57"/>
        <end position="69"/>
    </location>
</feature>
<comment type="caution">
    <text evidence="4">The sequence shown here is derived from an EMBL/GenBank/DDBJ whole genome shotgun (WGS) entry which is preliminary data.</text>
</comment>
<dbReference type="Pfam" id="PF20237">
    <property type="entry name" value="DUF6594"/>
    <property type="match status" value="1"/>
</dbReference>
<evidence type="ECO:0000313" key="5">
    <source>
        <dbReference type="Proteomes" id="UP001172102"/>
    </source>
</evidence>
<protein>
    <recommendedName>
        <fullName evidence="3">DUF6594 domain-containing protein</fullName>
    </recommendedName>
</protein>
<keyword evidence="2" id="KW-0812">Transmembrane</keyword>
<dbReference type="Proteomes" id="UP001172102">
    <property type="component" value="Unassembled WGS sequence"/>
</dbReference>
<name>A0AA40A2G9_9PEZI</name>
<dbReference type="AlphaFoldDB" id="A0AA40A2G9"/>
<evidence type="ECO:0000256" key="1">
    <source>
        <dbReference type="SAM" id="MobiDB-lite"/>
    </source>
</evidence>
<reference evidence="4" key="1">
    <citation type="submission" date="2023-06" db="EMBL/GenBank/DDBJ databases">
        <title>Genome-scale phylogeny and comparative genomics of the fungal order Sordariales.</title>
        <authorList>
            <consortium name="Lawrence Berkeley National Laboratory"/>
            <person name="Hensen N."/>
            <person name="Bonometti L."/>
            <person name="Westerberg I."/>
            <person name="Brannstrom I.O."/>
            <person name="Guillou S."/>
            <person name="Cros-Aarteil S."/>
            <person name="Calhoun S."/>
            <person name="Haridas S."/>
            <person name="Kuo A."/>
            <person name="Mondo S."/>
            <person name="Pangilinan J."/>
            <person name="Riley R."/>
            <person name="Labutti K."/>
            <person name="Andreopoulos B."/>
            <person name="Lipzen A."/>
            <person name="Chen C."/>
            <person name="Yanf M."/>
            <person name="Daum C."/>
            <person name="Ng V."/>
            <person name="Clum A."/>
            <person name="Steindorff A."/>
            <person name="Ohm R."/>
            <person name="Martin F."/>
            <person name="Silar P."/>
            <person name="Natvig D."/>
            <person name="Lalanne C."/>
            <person name="Gautier V."/>
            <person name="Ament-Velasquez S.L."/>
            <person name="Kruys A."/>
            <person name="Hutchinson M.I."/>
            <person name="Powell A.J."/>
            <person name="Barry K."/>
            <person name="Miller A.N."/>
            <person name="Grigoriev I.V."/>
            <person name="Debuchy R."/>
            <person name="Gladieux P."/>
            <person name="Thoren M.H."/>
            <person name="Johannesson H."/>
        </authorList>
    </citation>
    <scope>NUCLEOTIDE SEQUENCE</scope>
    <source>
        <strain evidence="4">SMH4607-1</strain>
    </source>
</reference>
<evidence type="ECO:0000259" key="3">
    <source>
        <dbReference type="Pfam" id="PF20237"/>
    </source>
</evidence>
<keyword evidence="5" id="KW-1185">Reference proteome</keyword>
<evidence type="ECO:0000313" key="4">
    <source>
        <dbReference type="EMBL" id="KAK0708059.1"/>
    </source>
</evidence>
<feature type="transmembrane region" description="Helical" evidence="2">
    <location>
        <begin position="313"/>
        <end position="331"/>
    </location>
</feature>
<feature type="transmembrane region" description="Helical" evidence="2">
    <location>
        <begin position="261"/>
        <end position="281"/>
    </location>
</feature>
<keyword evidence="2" id="KW-0472">Membrane</keyword>
<organism evidence="4 5">
    <name type="scientific">Lasiosphaeris hirsuta</name>
    <dbReference type="NCBI Taxonomy" id="260670"/>
    <lineage>
        <taxon>Eukaryota</taxon>
        <taxon>Fungi</taxon>
        <taxon>Dikarya</taxon>
        <taxon>Ascomycota</taxon>
        <taxon>Pezizomycotina</taxon>
        <taxon>Sordariomycetes</taxon>
        <taxon>Sordariomycetidae</taxon>
        <taxon>Sordariales</taxon>
        <taxon>Lasiosphaeriaceae</taxon>
        <taxon>Lasiosphaeris</taxon>
    </lineage>
</organism>
<dbReference type="EMBL" id="JAUKUA010000006">
    <property type="protein sequence ID" value="KAK0708059.1"/>
    <property type="molecule type" value="Genomic_DNA"/>
</dbReference>
<keyword evidence="2" id="KW-1133">Transmembrane helix</keyword>
<feature type="region of interest" description="Disordered" evidence="1">
    <location>
        <begin position="1"/>
        <end position="95"/>
    </location>
</feature>
<dbReference type="InterPro" id="IPR046529">
    <property type="entry name" value="DUF6594"/>
</dbReference>
<proteinExistence type="predicted"/>
<accession>A0AA40A2G9</accession>
<sequence length="336" mass="36754">MLGKNVSMFARASREVPVGDLPSVPDRRSKPRPLAGTAGVKAKGRRVKLPDEEAPAEGERSRPDGRPDNSEPVVVEASPGRSESGPERPEQASQLAQLGLAERLAAAGDIHLFSSEREPVEYGIQLATLQRMVLGQLRSELAEVVHDIYTGRSAKKYLMDDAKELITDYCNAVRDYDFMAERLQQSRDDEEDDPFEISTHRLLDLCLMRDAGLVPEKDWEKLLARVKGEKKLYKKRYNILPSVSRNDRGDVMTRNLSLERLGMGLAGGAALIVPMLIMVLHKDLVTTLVTTSVATMLFAGGLALLGTKLRGETVLASVAAYAAVLVVFVGTSDQAT</sequence>
<gene>
    <name evidence="4" type="ORF">B0H67DRAFT_327235</name>
</gene>